<dbReference type="Gene3D" id="2.40.160.50">
    <property type="entry name" value="membrane protein fhac: a member of the omp85/tpsb transporter family"/>
    <property type="match status" value="1"/>
</dbReference>
<keyword evidence="4" id="KW-0812">Transmembrane</keyword>
<dbReference type="EMBL" id="KV453867">
    <property type="protein sequence ID" value="ODV83147.1"/>
    <property type="molecule type" value="Genomic_DNA"/>
</dbReference>
<evidence type="ECO:0000256" key="3">
    <source>
        <dbReference type="ARBA" id="ARBA00022452"/>
    </source>
</evidence>
<dbReference type="PANTHER" id="PTHR12815">
    <property type="entry name" value="SORTING AND ASSEMBLY MACHINERY SAMM50 PROTEIN FAMILY MEMBER"/>
    <property type="match status" value="1"/>
</dbReference>
<comment type="similarity">
    <text evidence="2">Belongs to the SAM50/omp85 family.</text>
</comment>
<name>A0A1E4SUP7_9ASCO</name>
<comment type="subcellular location">
    <subcellularLocation>
        <location evidence="1">Mitochondrion outer membrane</location>
        <topology evidence="1">Multi-pass membrane protein</topology>
    </subcellularLocation>
</comment>
<accession>A0A1E4SUP7</accession>
<evidence type="ECO:0000256" key="2">
    <source>
        <dbReference type="ARBA" id="ARBA00010913"/>
    </source>
</evidence>
<dbReference type="Proteomes" id="UP000094801">
    <property type="component" value="Unassembled WGS sequence"/>
</dbReference>
<feature type="domain" description="Bacterial surface antigen (D15)" evidence="6">
    <location>
        <begin position="160"/>
        <end position="481"/>
    </location>
</feature>
<dbReference type="Pfam" id="PF01103">
    <property type="entry name" value="Omp85"/>
    <property type="match status" value="1"/>
</dbReference>
<evidence type="ECO:0000313" key="8">
    <source>
        <dbReference type="Proteomes" id="UP000094801"/>
    </source>
</evidence>
<sequence length="482" mass="54446">METFATPEVDKLTPLQELELKRQNIIMDYNKLAMEEVLKLNATRPVRIVKLNLYGAGNHFRDSFLTRQLEPMLKNCDSLTTTDFLKRIDLTSLNFSKMGVISNIAMNFDESKFKNPFVSNNTLELIANVQIIPVKKFFMKVGTNLGNGEGDGYVTLQWKNIFGGGESLNFDTNLTSNEIGKTNKSQYLFNYSMPLMNHPDFKYDCILYHSSRLLDYTTYHEQSINGITNKFSSNLGFINHELSIENLIRSIKLVSPNNDTSYRNNSLINDYYLFGAGDNFKSSLSYSLSYDTRDNTILPRLGSSFKISSELSMFPLNSSFIKTMLQITQNKTIGNNIFNFNFKTGLIHSLNNDLKIHPMDKFQLGGANDIRGFQINGLGPKQMGLTIGGDAFFGCGLSMFNKLPFLNNDSNFKFHSFINSGKLVNKNNLNNLFNNFNISSGVGLVYASPMARFELNFVVPIAVHHGDDLRKGIQYGIGLSFM</sequence>
<keyword evidence="5" id="KW-0472">Membrane</keyword>
<dbReference type="PANTHER" id="PTHR12815:SF18">
    <property type="entry name" value="SORTING AND ASSEMBLY MACHINERY COMPONENT 50 HOMOLOG"/>
    <property type="match status" value="1"/>
</dbReference>
<dbReference type="GO" id="GO:0045040">
    <property type="term" value="P:protein insertion into mitochondrial outer membrane"/>
    <property type="evidence" value="ECO:0007669"/>
    <property type="project" value="TreeGrafter"/>
</dbReference>
<evidence type="ECO:0000259" key="6">
    <source>
        <dbReference type="Pfam" id="PF01103"/>
    </source>
</evidence>
<keyword evidence="8" id="KW-1185">Reference proteome</keyword>
<protein>
    <recommendedName>
        <fullName evidence="6">Bacterial surface antigen (D15) domain-containing protein</fullName>
    </recommendedName>
</protein>
<dbReference type="InterPro" id="IPR039910">
    <property type="entry name" value="D15-like"/>
</dbReference>
<proteinExistence type="inferred from homology"/>
<reference evidence="8" key="1">
    <citation type="submission" date="2016-04" db="EMBL/GenBank/DDBJ databases">
        <title>Comparative genomics of biotechnologically important yeasts.</title>
        <authorList>
            <consortium name="DOE Joint Genome Institute"/>
            <person name="Riley R."/>
            <person name="Haridas S."/>
            <person name="Wolfe K.H."/>
            <person name="Lopes M.R."/>
            <person name="Hittinger C.T."/>
            <person name="Goker M."/>
            <person name="Salamov A."/>
            <person name="Wisecaver J."/>
            <person name="Long T.M."/>
            <person name="Aerts A.L."/>
            <person name="Barry K."/>
            <person name="Choi C."/>
            <person name="Clum A."/>
            <person name="Coughlan A.Y."/>
            <person name="Deshpande S."/>
            <person name="Douglass A.P."/>
            <person name="Hanson S.J."/>
            <person name="Klenk H.-P."/>
            <person name="Labutti K."/>
            <person name="Lapidus A."/>
            <person name="Lindquist E."/>
            <person name="Lipzen A."/>
            <person name="Meier-Kolthoff J.P."/>
            <person name="Ohm R.A."/>
            <person name="Otillar R.P."/>
            <person name="Pangilinan J."/>
            <person name="Peng Y."/>
            <person name="Rokas A."/>
            <person name="Rosa C.A."/>
            <person name="Scheuner C."/>
            <person name="Sibirny A.A."/>
            <person name="Slot J.C."/>
            <person name="Stielow J.B."/>
            <person name="Sun H."/>
            <person name="Kurtzman C.P."/>
            <person name="Blackwell M."/>
            <person name="Grigoriev I.V."/>
            <person name="Jeffries T.W."/>
        </authorList>
    </citation>
    <scope>NUCLEOTIDE SEQUENCE [LARGE SCALE GENOMIC DNA]</scope>
    <source>
        <strain evidence="8">NRRL YB-2248</strain>
    </source>
</reference>
<dbReference type="STRING" id="983967.A0A1E4SUP7"/>
<evidence type="ECO:0000313" key="7">
    <source>
        <dbReference type="EMBL" id="ODV83147.1"/>
    </source>
</evidence>
<dbReference type="GO" id="GO:0005741">
    <property type="term" value="C:mitochondrial outer membrane"/>
    <property type="evidence" value="ECO:0007669"/>
    <property type="project" value="UniProtKB-SubCell"/>
</dbReference>
<dbReference type="AlphaFoldDB" id="A0A1E4SUP7"/>
<keyword evidence="3" id="KW-1134">Transmembrane beta strand</keyword>
<dbReference type="InterPro" id="IPR000184">
    <property type="entry name" value="Bac_surfAg_D15"/>
</dbReference>
<gene>
    <name evidence="7" type="ORF">CANARDRAFT_203725</name>
</gene>
<evidence type="ECO:0000256" key="1">
    <source>
        <dbReference type="ARBA" id="ARBA00004374"/>
    </source>
</evidence>
<evidence type="ECO:0000256" key="4">
    <source>
        <dbReference type="ARBA" id="ARBA00022692"/>
    </source>
</evidence>
<evidence type="ECO:0000256" key="5">
    <source>
        <dbReference type="ARBA" id="ARBA00023136"/>
    </source>
</evidence>
<organism evidence="7 8">
    <name type="scientific">[Candida] arabinofermentans NRRL YB-2248</name>
    <dbReference type="NCBI Taxonomy" id="983967"/>
    <lineage>
        <taxon>Eukaryota</taxon>
        <taxon>Fungi</taxon>
        <taxon>Dikarya</taxon>
        <taxon>Ascomycota</taxon>
        <taxon>Saccharomycotina</taxon>
        <taxon>Pichiomycetes</taxon>
        <taxon>Pichiales</taxon>
        <taxon>Pichiaceae</taxon>
        <taxon>Ogataea</taxon>
        <taxon>Ogataea/Candida clade</taxon>
    </lineage>
</organism>
<dbReference type="OrthoDB" id="1724197at2759"/>